<dbReference type="InterPro" id="IPR018333">
    <property type="entry name" value="Squalene_cyclase"/>
</dbReference>
<evidence type="ECO:0000313" key="8">
    <source>
        <dbReference type="Proteomes" id="UP000789759"/>
    </source>
</evidence>
<proteinExistence type="inferred from homology"/>
<dbReference type="GO" id="GO:0006696">
    <property type="term" value="P:ergosterol biosynthetic process"/>
    <property type="evidence" value="ECO:0007669"/>
    <property type="project" value="TreeGrafter"/>
</dbReference>
<keyword evidence="2" id="KW-0677">Repeat</keyword>
<dbReference type="EMBL" id="CAJVQA010007032">
    <property type="protein sequence ID" value="CAG8650258.1"/>
    <property type="molecule type" value="Genomic_DNA"/>
</dbReference>
<dbReference type="AlphaFoldDB" id="A0A9N9DRH3"/>
<comment type="caution">
    <text evidence="7">The sequence shown here is derived from an EMBL/GenBank/DDBJ whole genome shotgun (WGS) entry which is preliminary data.</text>
</comment>
<feature type="domain" description="Squalene cyclase C-terminal" evidence="5">
    <location>
        <begin position="382"/>
        <end position="717"/>
    </location>
</feature>
<keyword evidence="8" id="KW-1185">Reference proteome</keyword>
<reference evidence="7" key="1">
    <citation type="submission" date="2021-06" db="EMBL/GenBank/DDBJ databases">
        <authorList>
            <person name="Kallberg Y."/>
            <person name="Tangrot J."/>
            <person name="Rosling A."/>
        </authorList>
    </citation>
    <scope>NUCLEOTIDE SEQUENCE</scope>
    <source>
        <strain evidence="7">FL966</strain>
    </source>
</reference>
<evidence type="ECO:0000259" key="6">
    <source>
        <dbReference type="Pfam" id="PF13249"/>
    </source>
</evidence>
<dbReference type="EC" id="5.4.99.-" evidence="4"/>
<dbReference type="CDD" id="cd02892">
    <property type="entry name" value="SQCY_1"/>
    <property type="match status" value="1"/>
</dbReference>
<evidence type="ECO:0000256" key="2">
    <source>
        <dbReference type="ARBA" id="ARBA00022737"/>
    </source>
</evidence>
<evidence type="ECO:0000256" key="3">
    <source>
        <dbReference type="ARBA" id="ARBA00023235"/>
    </source>
</evidence>
<gene>
    <name evidence="7" type="ORF">CPELLU_LOCUS9294</name>
</gene>
<dbReference type="SFLD" id="SFLDG01016">
    <property type="entry name" value="Prenyltransferase_Like_2"/>
    <property type="match status" value="1"/>
</dbReference>
<dbReference type="Proteomes" id="UP000789759">
    <property type="component" value="Unassembled WGS sequence"/>
</dbReference>
<dbReference type="NCBIfam" id="TIGR01787">
    <property type="entry name" value="squalene_cyclas"/>
    <property type="match status" value="1"/>
</dbReference>
<feature type="domain" description="Squalene cyclase N-terminal" evidence="6">
    <location>
        <begin position="79"/>
        <end position="319"/>
    </location>
</feature>
<evidence type="ECO:0000256" key="4">
    <source>
        <dbReference type="RuleBase" id="RU362003"/>
    </source>
</evidence>
<dbReference type="GO" id="GO:0016104">
    <property type="term" value="P:triterpenoid biosynthetic process"/>
    <property type="evidence" value="ECO:0007669"/>
    <property type="project" value="InterPro"/>
</dbReference>
<dbReference type="Gene3D" id="1.50.10.20">
    <property type="match status" value="2"/>
</dbReference>
<dbReference type="InterPro" id="IPR002365">
    <property type="entry name" value="Terpene_synthase_CS"/>
</dbReference>
<dbReference type="InterPro" id="IPR008930">
    <property type="entry name" value="Terpenoid_cyclase/PrenylTrfase"/>
</dbReference>
<organism evidence="7 8">
    <name type="scientific">Cetraspora pellucida</name>
    <dbReference type="NCBI Taxonomy" id="1433469"/>
    <lineage>
        <taxon>Eukaryota</taxon>
        <taxon>Fungi</taxon>
        <taxon>Fungi incertae sedis</taxon>
        <taxon>Mucoromycota</taxon>
        <taxon>Glomeromycotina</taxon>
        <taxon>Glomeromycetes</taxon>
        <taxon>Diversisporales</taxon>
        <taxon>Gigasporaceae</taxon>
        <taxon>Cetraspora</taxon>
    </lineage>
</organism>
<name>A0A9N9DRH3_9GLOM</name>
<evidence type="ECO:0000313" key="7">
    <source>
        <dbReference type="EMBL" id="CAG8650258.1"/>
    </source>
</evidence>
<dbReference type="PANTHER" id="PTHR11764:SF20">
    <property type="entry name" value="LANOSTEROL SYNTHASE"/>
    <property type="match status" value="1"/>
</dbReference>
<dbReference type="GO" id="GO:0000250">
    <property type="term" value="F:lanosterol synthase activity"/>
    <property type="evidence" value="ECO:0007669"/>
    <property type="project" value="TreeGrafter"/>
</dbReference>
<dbReference type="PANTHER" id="PTHR11764">
    <property type="entry name" value="TERPENE CYCLASE/MUTASE FAMILY MEMBER"/>
    <property type="match status" value="1"/>
</dbReference>
<dbReference type="SUPFAM" id="SSF48239">
    <property type="entry name" value="Terpenoid cyclases/Protein prenyltransferases"/>
    <property type="match status" value="2"/>
</dbReference>
<comment type="similarity">
    <text evidence="1 4">Belongs to the terpene cyclase/mutase family.</text>
</comment>
<evidence type="ECO:0000256" key="1">
    <source>
        <dbReference type="ARBA" id="ARBA00009755"/>
    </source>
</evidence>
<dbReference type="InterPro" id="IPR032697">
    <property type="entry name" value="SQ_cyclase_N"/>
</dbReference>
<dbReference type="Pfam" id="PF13243">
    <property type="entry name" value="SQHop_cyclase_C"/>
    <property type="match status" value="1"/>
</dbReference>
<keyword evidence="3 4" id="KW-0413">Isomerase</keyword>
<protein>
    <recommendedName>
        <fullName evidence="4">Terpene cyclase/mutase family member</fullName>
        <ecNumber evidence="4">5.4.99.-</ecNumber>
    </recommendedName>
</protein>
<accession>A0A9N9DRH3</accession>
<dbReference type="FunFam" id="1.50.10.20:FF:000002">
    <property type="entry name" value="Terpene cyclase/mutase family member"/>
    <property type="match status" value="1"/>
</dbReference>
<dbReference type="Gene3D" id="6.20.120.20">
    <property type="match status" value="1"/>
</dbReference>
<dbReference type="InterPro" id="IPR032696">
    <property type="entry name" value="SQ_cyclase_C"/>
</dbReference>
<sequence length="732" mass="84028">MSDYLGINIETTDKSRWRLEVDHGKQTWHYLESNDEIKNWPQTACDRYWLGLSYNKINDDQKESSPLKTSEAVYNGYKFFKQLQTVDGHWAGEYSGPIFLISGLVFSTFITRLSIPQAWKIEIITYLVNTSNPDDGGWGIHVEDHSNLLGTTLNYVALRILGMDPEHPVLIKSRAFIHKLGGAVAIPSLGKFWLAMLNIYDWKGVNPVLPELWLLPYKSPLHPARIWSPIRATHLSMSYLYGRKVAEKMCPLIEQLRLELFVQPYDKINWSAAKGNVCEADVYFPRSPILAITNTVSNIWNHFQNLLGLRNIALKKVYKLMKLEEIDSNYVSVCAIDKLFRLVCAYYEEGPESEMFLNMKDKVANYIWMTPNGMLMNSVDGSQIWDTSLAVQAIIESGLANDPENHESMIKALEFLDDSQIKNNPTYMKQCWREPSKGLWGFSTREQGWATNDCTAEALKAILLLQGKLDYTPPLINQKRIHSTIDTLIRKQHTNGGFSRFENIRGYCWMELINPSELLENTLIEHTYVECTSSVMTALRIFSKFDLVDRYVDDIEKVCAKATKYIHRMQRKDGSWLGSWGICFTYGTMSALQGLSSVGETYENSEYVKKACDFLISKQREDGGWGENYKSSSGVGQYIQHSNTQVVNTAWALLGLMYAEYPFSEPIRNGIELIKSRQLPTGEWKKESFESMIGKNCPINHSNYKFIYCIWALGMYSNLYESDEHYGVWEII</sequence>
<dbReference type="GO" id="GO:0005811">
    <property type="term" value="C:lipid droplet"/>
    <property type="evidence" value="ECO:0007669"/>
    <property type="project" value="InterPro"/>
</dbReference>
<evidence type="ECO:0000259" key="5">
    <source>
        <dbReference type="Pfam" id="PF13243"/>
    </source>
</evidence>
<dbReference type="Pfam" id="PF13249">
    <property type="entry name" value="SQHop_cyclase_N"/>
    <property type="match status" value="1"/>
</dbReference>
<dbReference type="OrthoDB" id="21502at2759"/>
<dbReference type="PROSITE" id="PS01074">
    <property type="entry name" value="TERPENE_SYNTHASES"/>
    <property type="match status" value="1"/>
</dbReference>